<evidence type="ECO:0000313" key="2">
    <source>
        <dbReference type="EMBL" id="BBA39692.1"/>
    </source>
</evidence>
<keyword evidence="6" id="KW-1185">Reference proteome</keyword>
<dbReference type="GeneID" id="93189529"/>
<evidence type="ECO:0000313" key="6">
    <source>
        <dbReference type="Proteomes" id="UP000664048"/>
    </source>
</evidence>
<feature type="transmembrane region" description="Helical" evidence="1">
    <location>
        <begin position="20"/>
        <end position="40"/>
    </location>
</feature>
<accession>A0A250L532</accession>
<evidence type="ECO:0000256" key="1">
    <source>
        <dbReference type="SAM" id="Phobius"/>
    </source>
</evidence>
<dbReference type="EMBL" id="AP018357">
    <property type="protein sequence ID" value="BBA39692.1"/>
    <property type="molecule type" value="Genomic_DNA"/>
</dbReference>
<protein>
    <submittedName>
        <fullName evidence="2">Uncharacterized protein</fullName>
    </submittedName>
</protein>
<dbReference type="EMBL" id="CP090641">
    <property type="protein sequence ID" value="WFN20040.1"/>
    <property type="molecule type" value="Genomic_DNA"/>
</dbReference>
<reference evidence="4 6" key="4">
    <citation type="submission" date="2021-03" db="EMBL/GenBank/DDBJ databases">
        <title>Clinical course, treatment and visual outcome of an outbreak of Burkholderia contaminans endophthalmitis following cataract surgery.</title>
        <authorList>
            <person name="Lind C."/>
            <person name="Olsen K."/>
            <person name="Angelsen N.K."/>
            <person name="Krefting E.A."/>
            <person name="Fossen K."/>
            <person name="Gravningen K."/>
            <person name="Depoorter E."/>
            <person name="Vandamme P."/>
            <person name="Bertelsen G."/>
        </authorList>
    </citation>
    <scope>NUCLEOTIDE SEQUENCE [LARGE SCALE GENOMIC DNA]</scope>
    <source>
        <strain evidence="4 6">51242556</strain>
    </source>
</reference>
<sequence length="236" mass="26353">MARQEQTSGDRHVRPHNLPGYIRPACALVLTLAWTIVACAQVNKGKEELEQFLGKVGDLPACAHASQESPFREGIYFPNHLATPAQQKEGLRSGQLVGLDPPPYIEIAADRLACPGRLEVRTMFANFAPNPDLPLFPAIQIPCFTEKGLRVRVRGNVKSTCDETLEDERKVTLFFVQKQNPLRLECDGCESIGLPKRWIYVGKRKAFPDDMSALKALYEYFGVPKIEDNKESGSNK</sequence>
<reference evidence="2" key="2">
    <citation type="journal article" date="2017" name="Genome Announc.">
        <title>High-Quality Draft Genome Sequence of Burkholderia contaminans CH-1, a Gram-Negative Bacterium That Metabolizes 2-Azahypoxanthine, a Plant Growth-Regulating Compound.</title>
        <authorList>
            <person name="Choi J.-H."/>
            <person name="Sugiura H."/>
            <person name="Moriuchi R."/>
            <person name="Kawagishi H."/>
            <person name="Dohra H."/>
        </authorList>
    </citation>
    <scope>NUCLEOTIDE SEQUENCE</scope>
    <source>
        <strain evidence="2">CH-1</strain>
    </source>
</reference>
<dbReference type="Proteomes" id="UP000611459">
    <property type="component" value="Unassembled WGS sequence"/>
</dbReference>
<dbReference type="AlphaFoldDB" id="A0A250L532"/>
<evidence type="ECO:0000313" key="3">
    <source>
        <dbReference type="EMBL" id="MBK1929962.1"/>
    </source>
</evidence>
<evidence type="ECO:0000313" key="5">
    <source>
        <dbReference type="EMBL" id="WFN20040.1"/>
    </source>
</evidence>
<proteinExistence type="predicted"/>
<dbReference type="Proteomes" id="UP000664048">
    <property type="component" value="Unassembled WGS sequence"/>
</dbReference>
<reference evidence="2" key="1">
    <citation type="journal article" date="2016" name="Biosci. Biotechnol. Biochem.">
        <title>Bioconversion of AHX to AOH by resting cells of Burkholderia contaminans CH-1.</title>
        <authorList>
            <person name="Choi J.H."/>
            <person name="Kikuchi A."/>
            <person name="Pumkaeo P."/>
            <person name="Hirai H."/>
            <person name="Tokuyama S."/>
            <person name="Kawagishi H."/>
        </authorList>
    </citation>
    <scope>NUCLEOTIDE SEQUENCE</scope>
    <source>
        <strain evidence="2">CH-1</strain>
    </source>
</reference>
<organism evidence="2">
    <name type="scientific">Burkholderia contaminans</name>
    <dbReference type="NCBI Taxonomy" id="488447"/>
    <lineage>
        <taxon>Bacteria</taxon>
        <taxon>Pseudomonadati</taxon>
        <taxon>Pseudomonadota</taxon>
        <taxon>Betaproteobacteria</taxon>
        <taxon>Burkholderiales</taxon>
        <taxon>Burkholderiaceae</taxon>
        <taxon>Burkholderia</taxon>
        <taxon>Burkholderia cepacia complex</taxon>
    </lineage>
</organism>
<dbReference type="EMBL" id="JAGEMX010000002">
    <property type="protein sequence ID" value="MBO1829467.1"/>
    <property type="molecule type" value="Genomic_DNA"/>
</dbReference>
<keyword evidence="1" id="KW-1133">Transmembrane helix</keyword>
<dbReference type="EMBL" id="JAENIB010000002">
    <property type="protein sequence ID" value="MBK1929962.1"/>
    <property type="molecule type" value="Genomic_DNA"/>
</dbReference>
<keyword evidence="1" id="KW-0472">Membrane</keyword>
<dbReference type="Proteomes" id="UP001220209">
    <property type="component" value="Chromosome 2"/>
</dbReference>
<evidence type="ECO:0000313" key="7">
    <source>
        <dbReference type="Proteomes" id="UP001220209"/>
    </source>
</evidence>
<evidence type="ECO:0000313" key="4">
    <source>
        <dbReference type="EMBL" id="MBO1829467.1"/>
    </source>
</evidence>
<gene>
    <name evidence="2" type="ORF">BCCH1_21150</name>
    <name evidence="4" type="ORF">J4M89_08730</name>
    <name evidence="3" type="ORF">JIN94_08720</name>
    <name evidence="5" type="ORF">LXE91_29310</name>
</gene>
<name>A0A250L532_9BURK</name>
<reference evidence="3" key="3">
    <citation type="submission" date="2021-01" db="EMBL/GenBank/DDBJ databases">
        <title>Outbreak of Burkholderia contaminns endophthalmitis traced to a clinical ventilation system.</title>
        <authorList>
            <person name="Lipuma J."/>
            <person name="Spilker T."/>
            <person name="Kratholm J."/>
        </authorList>
    </citation>
    <scope>NUCLEOTIDE SEQUENCE</scope>
    <source>
        <strain evidence="3">HI4954</strain>
    </source>
</reference>
<reference evidence="5 7" key="5">
    <citation type="submission" date="2021-12" db="EMBL/GenBank/DDBJ databases">
        <title>Genomic and phenotypic characterization of three Burkholderia contaminans isolates recovered from different sources.</title>
        <authorList>
            <person name="Lopez De Volder A."/>
            <person name="Fan Y."/>
            <person name="Nunvar J."/>
            <person name="Herrera T."/>
            <person name="Timp W."/>
            <person name="Degrossi J."/>
        </authorList>
    </citation>
    <scope>NUCLEOTIDE SEQUENCE [LARGE SCALE GENOMIC DNA]</scope>
    <source>
        <strain evidence="5 7">LMG 23361</strain>
    </source>
</reference>
<dbReference type="RefSeq" id="WP_135370722.1">
    <property type="nucleotide sequence ID" value="NZ_AP018357.1"/>
</dbReference>
<keyword evidence="1" id="KW-0812">Transmembrane</keyword>